<comment type="caution">
    <text evidence="1">The sequence shown here is derived from an EMBL/GenBank/DDBJ whole genome shotgun (WGS) entry which is preliminary data.</text>
</comment>
<dbReference type="Pfam" id="PF25310">
    <property type="entry name" value="VG15"/>
    <property type="match status" value="1"/>
</dbReference>
<dbReference type="OrthoDB" id="3194844at2"/>
<accession>A0A5J4LCX5</accession>
<reference evidence="1 2" key="1">
    <citation type="submission" date="2019-10" db="EMBL/GenBank/DDBJ databases">
        <title>Whole genome shotgun sequence of Streptomyces angustmyceticus NBRC 3934.</title>
        <authorList>
            <person name="Hosoyama A."/>
            <person name="Ichikawa N."/>
            <person name="Kimura A."/>
            <person name="Kitahashi Y."/>
            <person name="Komaki H."/>
            <person name="Uohara A."/>
        </authorList>
    </citation>
    <scope>NUCLEOTIDE SEQUENCE [LARGE SCALE GENOMIC DNA]</scope>
    <source>
        <strain evidence="1 2">NBRC 3934</strain>
    </source>
</reference>
<organism evidence="1 2">
    <name type="scientific">Streptomyces angustmyceticus</name>
    <dbReference type="NCBI Taxonomy" id="285578"/>
    <lineage>
        <taxon>Bacteria</taxon>
        <taxon>Bacillati</taxon>
        <taxon>Actinomycetota</taxon>
        <taxon>Actinomycetes</taxon>
        <taxon>Kitasatosporales</taxon>
        <taxon>Streptomycetaceae</taxon>
        <taxon>Streptomyces</taxon>
    </lineage>
</organism>
<evidence type="ECO:0000313" key="1">
    <source>
        <dbReference type="EMBL" id="GES27935.1"/>
    </source>
</evidence>
<dbReference type="EMBL" id="BLAG01000004">
    <property type="protein sequence ID" value="GES27935.1"/>
    <property type="molecule type" value="Genomic_DNA"/>
</dbReference>
<evidence type="ECO:0008006" key="3">
    <source>
        <dbReference type="Google" id="ProtNLM"/>
    </source>
</evidence>
<dbReference type="InterPro" id="IPR057369">
    <property type="entry name" value="VG15"/>
</dbReference>
<sequence length="270" mass="29894">MATLSDDTPAAARQRAVQRGLTRLLLRDMRKIRRLIIASRLKDSVPAWVDAVRVLVDQYGQTAASAAADFYDAQREAAGAPGSFTVPLADSPPDDQVDQSMRWATKDLWPRDADVATEVQSRPLEERMAAAQVKAEQAAQRLVTDQGRQTLRQAVQQDRGAVGYARAAALGGCFFCKLMASRGMIYKTAESAGRDANDRFSGDASVVKFHNDCHCAIIPVFRGQRFELSPHAAEWDRIYREYAAGHPGDQLRLFRRALAEHDQQPLPGTR</sequence>
<dbReference type="AlphaFoldDB" id="A0A5J4LCX5"/>
<keyword evidence="2" id="KW-1185">Reference proteome</keyword>
<protein>
    <recommendedName>
        <fullName evidence="3">Minor capsid protein</fullName>
    </recommendedName>
</protein>
<dbReference type="Proteomes" id="UP000325598">
    <property type="component" value="Unassembled WGS sequence"/>
</dbReference>
<evidence type="ECO:0000313" key="2">
    <source>
        <dbReference type="Proteomes" id="UP000325598"/>
    </source>
</evidence>
<proteinExistence type="predicted"/>
<gene>
    <name evidence="1" type="ORF">San01_04220</name>
</gene>
<name>A0A5J4LCX5_9ACTN</name>